<evidence type="ECO:0000313" key="2">
    <source>
        <dbReference type="Proteomes" id="UP001552299"/>
    </source>
</evidence>
<reference evidence="1 2" key="1">
    <citation type="journal article" date="2024" name="Plant Biotechnol. J.">
        <title>Dendrobium thyrsiflorum genome and its molecular insights into genes involved in important horticultural traits.</title>
        <authorList>
            <person name="Chen B."/>
            <person name="Wang J.Y."/>
            <person name="Zheng P.J."/>
            <person name="Li K.L."/>
            <person name="Liang Y.M."/>
            <person name="Chen X.F."/>
            <person name="Zhang C."/>
            <person name="Zhao X."/>
            <person name="He X."/>
            <person name="Zhang G.Q."/>
            <person name="Liu Z.J."/>
            <person name="Xu Q."/>
        </authorList>
    </citation>
    <scope>NUCLEOTIDE SEQUENCE [LARGE SCALE GENOMIC DNA]</scope>
    <source>
        <strain evidence="1">GZMU011</strain>
    </source>
</reference>
<accession>A0ABD0U4N8</accession>
<protein>
    <submittedName>
        <fullName evidence="1">Uncharacterized protein</fullName>
    </submittedName>
</protein>
<evidence type="ECO:0000313" key="1">
    <source>
        <dbReference type="EMBL" id="KAL0907040.1"/>
    </source>
</evidence>
<gene>
    <name evidence="1" type="ORF">M5K25_025578</name>
</gene>
<name>A0ABD0U4N8_DENTH</name>
<comment type="caution">
    <text evidence="1">The sequence shown here is derived from an EMBL/GenBank/DDBJ whole genome shotgun (WGS) entry which is preliminary data.</text>
</comment>
<sequence length="196" mass="21615">MSSWWTKENLSETNCGAKKKRRTLSSSKVEDACDNWRTAGLIATGARIPKRWHKSQCDGRQIEEIGPRRRPNDVGSQNGFHERVQNVVGIQKISQTAPKQLTIPLYPVHLKESTFTFFLLVHVRTLPASSVLACLRLQSTSSLVPGGLQSNFTTAAAFQPSAKAKHPHVKAELSPSGRFPVTSRQLSACCLSLPKP</sequence>
<proteinExistence type="predicted"/>
<dbReference type="AlphaFoldDB" id="A0ABD0U4N8"/>
<keyword evidence="2" id="KW-1185">Reference proteome</keyword>
<dbReference type="EMBL" id="JANQDX010000018">
    <property type="protein sequence ID" value="KAL0907040.1"/>
    <property type="molecule type" value="Genomic_DNA"/>
</dbReference>
<organism evidence="1 2">
    <name type="scientific">Dendrobium thyrsiflorum</name>
    <name type="common">Pinecone-like raceme dendrobium</name>
    <name type="synonym">Orchid</name>
    <dbReference type="NCBI Taxonomy" id="117978"/>
    <lineage>
        <taxon>Eukaryota</taxon>
        <taxon>Viridiplantae</taxon>
        <taxon>Streptophyta</taxon>
        <taxon>Embryophyta</taxon>
        <taxon>Tracheophyta</taxon>
        <taxon>Spermatophyta</taxon>
        <taxon>Magnoliopsida</taxon>
        <taxon>Liliopsida</taxon>
        <taxon>Asparagales</taxon>
        <taxon>Orchidaceae</taxon>
        <taxon>Epidendroideae</taxon>
        <taxon>Malaxideae</taxon>
        <taxon>Dendrobiinae</taxon>
        <taxon>Dendrobium</taxon>
    </lineage>
</organism>
<dbReference type="Proteomes" id="UP001552299">
    <property type="component" value="Unassembled WGS sequence"/>
</dbReference>